<accession>A0A2M4C9E5</accession>
<protein>
    <submittedName>
        <fullName evidence="2">Putative secreted protein</fullName>
    </submittedName>
</protein>
<proteinExistence type="predicted"/>
<evidence type="ECO:0000313" key="2">
    <source>
        <dbReference type="EMBL" id="MBW61855.1"/>
    </source>
</evidence>
<dbReference type="EMBL" id="GGFJ01012714">
    <property type="protein sequence ID" value="MBW61855.1"/>
    <property type="molecule type" value="Transcribed_RNA"/>
</dbReference>
<feature type="chain" id="PRO_5014746862" evidence="1">
    <location>
        <begin position="29"/>
        <end position="96"/>
    </location>
</feature>
<feature type="signal peptide" evidence="1">
    <location>
        <begin position="1"/>
        <end position="28"/>
    </location>
</feature>
<name>A0A2M4C9E5_9DIPT</name>
<reference evidence="2" key="1">
    <citation type="submission" date="2018-01" db="EMBL/GenBank/DDBJ databases">
        <title>An insight into the sialome of Amazonian anophelines.</title>
        <authorList>
            <person name="Ribeiro J.M."/>
            <person name="Scarpassa V."/>
            <person name="Calvo E."/>
        </authorList>
    </citation>
    <scope>NUCLEOTIDE SEQUENCE</scope>
    <source>
        <tissue evidence="2">Salivary glands</tissue>
    </source>
</reference>
<dbReference type="AlphaFoldDB" id="A0A2M4C9E5"/>
<organism evidence="2">
    <name type="scientific">Anopheles marajoara</name>
    <dbReference type="NCBI Taxonomy" id="58244"/>
    <lineage>
        <taxon>Eukaryota</taxon>
        <taxon>Metazoa</taxon>
        <taxon>Ecdysozoa</taxon>
        <taxon>Arthropoda</taxon>
        <taxon>Hexapoda</taxon>
        <taxon>Insecta</taxon>
        <taxon>Pterygota</taxon>
        <taxon>Neoptera</taxon>
        <taxon>Endopterygota</taxon>
        <taxon>Diptera</taxon>
        <taxon>Nematocera</taxon>
        <taxon>Culicoidea</taxon>
        <taxon>Culicidae</taxon>
        <taxon>Anophelinae</taxon>
        <taxon>Anopheles</taxon>
    </lineage>
</organism>
<evidence type="ECO:0000256" key="1">
    <source>
        <dbReference type="SAM" id="SignalP"/>
    </source>
</evidence>
<keyword evidence="1" id="KW-0732">Signal</keyword>
<sequence>MFVPFLSFYLSFQLFPLPFLGYLQSCSSFCTPLFVYFAHGQPSPSSNMSHTYFIFWNTNNASSYPTLQLLQCLFLYAMILFCAISHFHREIPTPPG</sequence>